<accession>A0ABV0M347</accession>
<reference evidence="2 3" key="1">
    <citation type="submission" date="2024-05" db="EMBL/GenBank/DDBJ databases">
        <title>Neorhizobium sp. Rsf11, a plant growth promoting and heavy metal resistant PAH-degrader.</title>
        <authorList>
            <person name="Golubev S.N."/>
            <person name="Muratova A.Y."/>
            <person name="Markelova M.I."/>
        </authorList>
    </citation>
    <scope>NUCLEOTIDE SEQUENCE [LARGE SCALE GENOMIC DNA]</scope>
    <source>
        <strain evidence="2 3">Rsf11</strain>
    </source>
</reference>
<dbReference type="RefSeq" id="WP_227705271.1">
    <property type="nucleotide sequence ID" value="NZ_JBEAAL010000010.1"/>
</dbReference>
<sequence length="48" mass="5297">MSLSIPPLLYIPLDMFLDAFSMLAIILPIVFSTVPVWASIRSGSAFRV</sequence>
<keyword evidence="1" id="KW-0472">Membrane</keyword>
<protein>
    <submittedName>
        <fullName evidence="2">Uncharacterized protein</fullName>
    </submittedName>
</protein>
<name>A0ABV0M347_9HYPH</name>
<keyword evidence="1" id="KW-0812">Transmembrane</keyword>
<evidence type="ECO:0000313" key="3">
    <source>
        <dbReference type="Proteomes" id="UP001496627"/>
    </source>
</evidence>
<gene>
    <name evidence="2" type="ORF">ABK249_15255</name>
</gene>
<feature type="transmembrane region" description="Helical" evidence="1">
    <location>
        <begin position="20"/>
        <end position="40"/>
    </location>
</feature>
<dbReference type="Proteomes" id="UP001496627">
    <property type="component" value="Unassembled WGS sequence"/>
</dbReference>
<evidence type="ECO:0000313" key="2">
    <source>
        <dbReference type="EMBL" id="MEQ1406291.1"/>
    </source>
</evidence>
<evidence type="ECO:0000256" key="1">
    <source>
        <dbReference type="SAM" id="Phobius"/>
    </source>
</evidence>
<comment type="caution">
    <text evidence="2">The sequence shown here is derived from an EMBL/GenBank/DDBJ whole genome shotgun (WGS) entry which is preliminary data.</text>
</comment>
<keyword evidence="3" id="KW-1185">Reference proteome</keyword>
<organism evidence="2 3">
    <name type="scientific">Neorhizobium phenanthreniclasticum</name>
    <dbReference type="NCBI Taxonomy" id="3157917"/>
    <lineage>
        <taxon>Bacteria</taxon>
        <taxon>Pseudomonadati</taxon>
        <taxon>Pseudomonadota</taxon>
        <taxon>Alphaproteobacteria</taxon>
        <taxon>Hyphomicrobiales</taxon>
        <taxon>Rhizobiaceae</taxon>
        <taxon>Rhizobium/Agrobacterium group</taxon>
        <taxon>Neorhizobium</taxon>
    </lineage>
</organism>
<keyword evidence="1" id="KW-1133">Transmembrane helix</keyword>
<dbReference type="EMBL" id="JBEAAL010000010">
    <property type="protein sequence ID" value="MEQ1406291.1"/>
    <property type="molecule type" value="Genomic_DNA"/>
</dbReference>
<proteinExistence type="predicted"/>